<name>X1S196_9ZZZZ</name>
<evidence type="ECO:0000313" key="1">
    <source>
        <dbReference type="EMBL" id="GAI69220.1"/>
    </source>
</evidence>
<accession>X1S196</accession>
<dbReference type="AlphaFoldDB" id="X1S196"/>
<dbReference type="EMBL" id="BARW01000060">
    <property type="protein sequence ID" value="GAI69220.1"/>
    <property type="molecule type" value="Genomic_DNA"/>
</dbReference>
<reference evidence="1" key="1">
    <citation type="journal article" date="2014" name="Front. Microbiol.">
        <title>High frequency of phylogenetically diverse reductive dehalogenase-homologous genes in deep subseafloor sedimentary metagenomes.</title>
        <authorList>
            <person name="Kawai M."/>
            <person name="Futagami T."/>
            <person name="Toyoda A."/>
            <person name="Takaki Y."/>
            <person name="Nishi S."/>
            <person name="Hori S."/>
            <person name="Arai W."/>
            <person name="Tsubouchi T."/>
            <person name="Morono Y."/>
            <person name="Uchiyama I."/>
            <person name="Ito T."/>
            <person name="Fujiyama A."/>
            <person name="Inagaki F."/>
            <person name="Takami H."/>
        </authorList>
    </citation>
    <scope>NUCLEOTIDE SEQUENCE</scope>
    <source>
        <strain evidence="1">Expedition CK06-06</strain>
    </source>
</reference>
<gene>
    <name evidence="1" type="ORF">S12H4_00510</name>
</gene>
<comment type="caution">
    <text evidence="1">The sequence shown here is derived from an EMBL/GenBank/DDBJ whole genome shotgun (WGS) entry which is preliminary data.</text>
</comment>
<organism evidence="1">
    <name type="scientific">marine sediment metagenome</name>
    <dbReference type="NCBI Taxonomy" id="412755"/>
    <lineage>
        <taxon>unclassified sequences</taxon>
        <taxon>metagenomes</taxon>
        <taxon>ecological metagenomes</taxon>
    </lineage>
</organism>
<protein>
    <submittedName>
        <fullName evidence="1">Uncharacterized protein</fullName>
    </submittedName>
</protein>
<sequence>MTRSRKAICFMPSPRGVPTITSAFGVKRPPSQAQYYTTPLDSSVKYAGGDPEDIQSVLAHICDKHNLGKTLIILKDLDDPQRPLFLITNPISRFFPRGNWQAYLYTQKRPQYFTDCYRGSVAIAIEPNLIPPWRTWRFLSRLFREQSGISNPRNHRNHEGLIIHQDTFTIAPVR</sequence>
<proteinExistence type="predicted"/>